<dbReference type="PROSITE" id="PS51257">
    <property type="entry name" value="PROKAR_LIPOPROTEIN"/>
    <property type="match status" value="1"/>
</dbReference>
<keyword evidence="3" id="KW-1185">Reference proteome</keyword>
<keyword evidence="1" id="KW-0732">Signal</keyword>
<sequence length="122" mass="13860">MKTKIITITAAILLLSGCATNKNLYEWGNYEETLFVYFHEPEVKDQMLTNYLTFIEKAQAGSAKKVAPGLFAEAGTFMLEKNDVESALRFYQLEHKTWPESRSMMEIMISNLEARKAQAAAQ</sequence>
<protein>
    <submittedName>
        <fullName evidence="2">DUF4810 domain-containing protein</fullName>
    </submittedName>
</protein>
<reference evidence="2 3" key="1">
    <citation type="journal article" date="2011" name="Front. Microbiol.">
        <title>Genomic signatures of strain selection and enhancement in Bacillus atrophaeus var. globigii, a historical biowarfare simulant.</title>
        <authorList>
            <person name="Gibbons H.S."/>
            <person name="Broomall S.M."/>
            <person name="McNew L.A."/>
            <person name="Daligault H."/>
            <person name="Chapman C."/>
            <person name="Bruce D."/>
            <person name="Karavis M."/>
            <person name="Krepps M."/>
            <person name="McGregor P.A."/>
            <person name="Hong C."/>
            <person name="Park K.H."/>
            <person name="Akmal A."/>
            <person name="Feldman A."/>
            <person name="Lin J.S."/>
            <person name="Chang W.E."/>
            <person name="Higgs B.W."/>
            <person name="Demirev P."/>
            <person name="Lindquist J."/>
            <person name="Liem A."/>
            <person name="Fochler E."/>
            <person name="Read T.D."/>
            <person name="Tapia R."/>
            <person name="Johnson S."/>
            <person name="Bishop-Lilly K.A."/>
            <person name="Detter C."/>
            <person name="Han C."/>
            <person name="Sozhamannan S."/>
            <person name="Rosenzweig C.N."/>
            <person name="Skowronski E.W."/>
        </authorList>
    </citation>
    <scope>NUCLEOTIDE SEQUENCE [LARGE SCALE GENOMIC DNA]</scope>
    <source>
        <strain evidence="2 3">AK5</strain>
    </source>
</reference>
<dbReference type="Proteomes" id="UP000288212">
    <property type="component" value="Unassembled WGS sequence"/>
</dbReference>
<dbReference type="OrthoDB" id="9800218at2"/>
<proteinExistence type="predicted"/>
<name>A0A432VUF5_9GAMM</name>
<evidence type="ECO:0000313" key="3">
    <source>
        <dbReference type="Proteomes" id="UP000288212"/>
    </source>
</evidence>
<comment type="caution">
    <text evidence="2">The sequence shown here is derived from an EMBL/GenBank/DDBJ whole genome shotgun (WGS) entry which is preliminary data.</text>
</comment>
<dbReference type="AlphaFoldDB" id="A0A432VUF5"/>
<dbReference type="RefSeq" id="WP_126792119.1">
    <property type="nucleotide sequence ID" value="NZ_PIPI01000003.1"/>
</dbReference>
<gene>
    <name evidence="2" type="ORF">CWE06_05860</name>
</gene>
<dbReference type="Pfam" id="PF16068">
    <property type="entry name" value="DUF4810"/>
    <property type="match status" value="1"/>
</dbReference>
<evidence type="ECO:0000313" key="2">
    <source>
        <dbReference type="EMBL" id="RUO20149.1"/>
    </source>
</evidence>
<feature type="chain" id="PRO_5018986193" evidence="1">
    <location>
        <begin position="22"/>
        <end position="122"/>
    </location>
</feature>
<organism evidence="2 3">
    <name type="scientific">Aliidiomarina haloalkalitolerans</name>
    <dbReference type="NCBI Taxonomy" id="859059"/>
    <lineage>
        <taxon>Bacteria</taxon>
        <taxon>Pseudomonadati</taxon>
        <taxon>Pseudomonadota</taxon>
        <taxon>Gammaproteobacteria</taxon>
        <taxon>Alteromonadales</taxon>
        <taxon>Idiomarinaceae</taxon>
        <taxon>Aliidiomarina</taxon>
    </lineage>
</organism>
<feature type="signal peptide" evidence="1">
    <location>
        <begin position="1"/>
        <end position="21"/>
    </location>
</feature>
<evidence type="ECO:0000256" key="1">
    <source>
        <dbReference type="SAM" id="SignalP"/>
    </source>
</evidence>
<dbReference type="EMBL" id="PIPI01000003">
    <property type="protein sequence ID" value="RUO20149.1"/>
    <property type="molecule type" value="Genomic_DNA"/>
</dbReference>
<dbReference type="InterPro" id="IPR014508">
    <property type="entry name" value="UCP020555_TPR-like"/>
</dbReference>
<accession>A0A432VUF5</accession>